<keyword evidence="3" id="KW-0378">Hydrolase</keyword>
<dbReference type="Gene3D" id="3.40.50.1110">
    <property type="entry name" value="SGNH hydrolase"/>
    <property type="match status" value="1"/>
</dbReference>
<feature type="domain" description="SGNH hydrolase-type esterase" evidence="2">
    <location>
        <begin position="73"/>
        <end position="320"/>
    </location>
</feature>
<dbReference type="GO" id="GO:0016787">
    <property type="term" value="F:hydrolase activity"/>
    <property type="evidence" value="ECO:0007669"/>
    <property type="project" value="UniProtKB-KW"/>
</dbReference>
<dbReference type="InterPro" id="IPR036514">
    <property type="entry name" value="SGNH_hydro_sf"/>
</dbReference>
<reference evidence="3 4" key="1">
    <citation type="submission" date="2018-09" db="EMBL/GenBank/DDBJ databases">
        <authorList>
            <person name="Li J."/>
        </authorList>
    </citation>
    <scope>NUCLEOTIDE SEQUENCE [LARGE SCALE GENOMIC DNA]</scope>
    <source>
        <strain evidence="3 4">2129</strain>
    </source>
</reference>
<dbReference type="EMBL" id="CP032514">
    <property type="protein sequence ID" value="AYD88878.1"/>
    <property type="molecule type" value="Genomic_DNA"/>
</dbReference>
<evidence type="ECO:0000256" key="1">
    <source>
        <dbReference type="SAM" id="SignalP"/>
    </source>
</evidence>
<keyword evidence="4" id="KW-1185">Reference proteome</keyword>
<dbReference type="Pfam" id="PF13472">
    <property type="entry name" value="Lipase_GDSL_2"/>
    <property type="match status" value="1"/>
</dbReference>
<dbReference type="Proteomes" id="UP000273001">
    <property type="component" value="Chromosome"/>
</dbReference>
<feature type="chain" id="PRO_5046182483" evidence="1">
    <location>
        <begin position="44"/>
        <end position="340"/>
    </location>
</feature>
<dbReference type="CDD" id="cd01823">
    <property type="entry name" value="SEST_like"/>
    <property type="match status" value="1"/>
</dbReference>
<dbReference type="InterPro" id="IPR013830">
    <property type="entry name" value="SGNH_hydro"/>
</dbReference>
<keyword evidence="1" id="KW-0732">Signal</keyword>
<organism evidence="3 4">
    <name type="scientific">Actinomyces lilanjuaniae</name>
    <dbReference type="NCBI Taxonomy" id="2321394"/>
    <lineage>
        <taxon>Bacteria</taxon>
        <taxon>Bacillati</taxon>
        <taxon>Actinomycetota</taxon>
        <taxon>Actinomycetes</taxon>
        <taxon>Actinomycetales</taxon>
        <taxon>Actinomycetaceae</taxon>
        <taxon>Actinomyces</taxon>
    </lineage>
</organism>
<protein>
    <submittedName>
        <fullName evidence="3">SGNH/GDSL hydrolase family protein</fullName>
    </submittedName>
</protein>
<sequence length="340" mass="35715">MSRAPACTVMPTVLPRPMPGLLTLLAVLSILSMMLLPAAPAPAAVPAAPVSGQPVQPDTDNGDLLLPQGAYVALGDSYASGFGVAPYAPGTDVEDGNRCQRSTSAYAHLVSQRTGTELVFRACSGARTADFYQDNAAWEESAQLDALSVDTDLVTFSVGGNDAGFAEVLGECLSRAQQGDRGPCSTDEQLVSRVGSAIDALRGTGAREGTYSYDTLLSDVAARAPRAQVVVVGYPHMFPAQGAEGSAGRCEGVLAPDQRWIVERTDELNDVIRQAAQRHGMVFVDPSQTFAGHELCSSQPWFYGVSSQGQFHPTAEGHQAVADDIVEALEALEAARFQAG</sequence>
<accession>A0ABM6Z0U9</accession>
<evidence type="ECO:0000313" key="4">
    <source>
        <dbReference type="Proteomes" id="UP000273001"/>
    </source>
</evidence>
<evidence type="ECO:0000259" key="2">
    <source>
        <dbReference type="Pfam" id="PF13472"/>
    </source>
</evidence>
<dbReference type="PANTHER" id="PTHR37981">
    <property type="entry name" value="LIPASE 2"/>
    <property type="match status" value="1"/>
</dbReference>
<evidence type="ECO:0000313" key="3">
    <source>
        <dbReference type="EMBL" id="AYD88878.1"/>
    </source>
</evidence>
<name>A0ABM6Z0U9_9ACTO</name>
<feature type="signal peptide" evidence="1">
    <location>
        <begin position="1"/>
        <end position="43"/>
    </location>
</feature>
<proteinExistence type="predicted"/>
<dbReference type="SUPFAM" id="SSF52266">
    <property type="entry name" value="SGNH hydrolase"/>
    <property type="match status" value="1"/>
</dbReference>
<dbReference type="InterPro" id="IPR037460">
    <property type="entry name" value="SEST-like"/>
</dbReference>
<dbReference type="PANTHER" id="PTHR37981:SF1">
    <property type="entry name" value="SGNH HYDROLASE-TYPE ESTERASE DOMAIN-CONTAINING PROTEIN"/>
    <property type="match status" value="1"/>
</dbReference>
<gene>
    <name evidence="3" type="ORF">D5R93_00265</name>
</gene>